<accession>A0A0F7L8J3</accession>
<sequence length="64" mass="7372">MNYSERSLWSLPRVPLSLLLHLLLSMTGWSRSFTRLSISLHLTLVAPNKNNNPYHTRTTCLCLC</sequence>
<reference evidence="1" key="2">
    <citation type="submission" date="2015-03" db="EMBL/GenBank/DDBJ databases">
        <authorList>
            <person name="Chow C.-E.T."/>
            <person name="Winget D.M."/>
            <person name="White R.A.III."/>
            <person name="Hallam S.J."/>
            <person name="Suttle C.A."/>
        </authorList>
    </citation>
    <scope>NUCLEOTIDE SEQUENCE</scope>
    <source>
        <strain evidence="1">Oxic1_4</strain>
    </source>
</reference>
<proteinExistence type="predicted"/>
<organism evidence="1">
    <name type="scientific">uncultured marine virus</name>
    <dbReference type="NCBI Taxonomy" id="186617"/>
    <lineage>
        <taxon>Viruses</taxon>
        <taxon>environmental samples</taxon>
    </lineage>
</organism>
<protein>
    <submittedName>
        <fullName evidence="1">Uncharacterized protein</fullName>
    </submittedName>
</protein>
<dbReference type="EMBL" id="KR029599">
    <property type="protein sequence ID" value="AKH47868.1"/>
    <property type="molecule type" value="Genomic_DNA"/>
</dbReference>
<evidence type="ECO:0000313" key="1">
    <source>
        <dbReference type="EMBL" id="AKH47868.1"/>
    </source>
</evidence>
<reference evidence="1" key="1">
    <citation type="journal article" date="2015" name="Front. Microbiol.">
        <title>Combining genomic sequencing methods to explore viral diversity and reveal potential virus-host interactions.</title>
        <authorList>
            <person name="Chow C.E."/>
            <person name="Winget D.M."/>
            <person name="White R.A.III."/>
            <person name="Hallam S.J."/>
            <person name="Suttle C.A."/>
        </authorList>
    </citation>
    <scope>NUCLEOTIDE SEQUENCE</scope>
    <source>
        <strain evidence="1">Oxic1_4</strain>
    </source>
</reference>
<name>A0A0F7L8J3_9VIRU</name>